<evidence type="ECO:0000313" key="3">
    <source>
        <dbReference type="EMBL" id="MBB6062703.1"/>
    </source>
</evidence>
<proteinExistence type="predicted"/>
<dbReference type="InterPro" id="IPR052710">
    <property type="entry name" value="CAAX_protease"/>
</dbReference>
<keyword evidence="4" id="KW-1185">Reference proteome</keyword>
<accession>A0A841GRZ2</accession>
<dbReference type="GO" id="GO:0004175">
    <property type="term" value="F:endopeptidase activity"/>
    <property type="evidence" value="ECO:0007669"/>
    <property type="project" value="UniProtKB-ARBA"/>
</dbReference>
<feature type="transmembrane region" description="Helical" evidence="1">
    <location>
        <begin position="106"/>
        <end position="125"/>
    </location>
</feature>
<dbReference type="GO" id="GO:0080120">
    <property type="term" value="P:CAAX-box protein maturation"/>
    <property type="evidence" value="ECO:0007669"/>
    <property type="project" value="UniProtKB-ARBA"/>
</dbReference>
<dbReference type="Proteomes" id="UP000555828">
    <property type="component" value="Unassembled WGS sequence"/>
</dbReference>
<feature type="transmembrane region" description="Helical" evidence="1">
    <location>
        <begin position="36"/>
        <end position="56"/>
    </location>
</feature>
<dbReference type="AlphaFoldDB" id="A0A841GRZ2"/>
<keyword evidence="1" id="KW-0472">Membrane</keyword>
<comment type="caution">
    <text evidence="3">The sequence shown here is derived from an EMBL/GenBank/DDBJ whole genome shotgun (WGS) entry which is preliminary data.</text>
</comment>
<dbReference type="Pfam" id="PF02517">
    <property type="entry name" value="Rce1-like"/>
    <property type="match status" value="1"/>
</dbReference>
<dbReference type="EMBL" id="JACHEX010000002">
    <property type="protein sequence ID" value="MBB6062703.1"/>
    <property type="molecule type" value="Genomic_DNA"/>
</dbReference>
<feature type="domain" description="CAAX prenyl protease 2/Lysostaphin resistance protein A-like" evidence="2">
    <location>
        <begin position="103"/>
        <end position="200"/>
    </location>
</feature>
<gene>
    <name evidence="3" type="ORF">HNP65_001141</name>
</gene>
<keyword evidence="1" id="KW-0812">Transmembrane</keyword>
<protein>
    <recommendedName>
        <fullName evidence="2">CAAX prenyl protease 2/Lysostaphin resistance protein A-like domain-containing protein</fullName>
    </recommendedName>
</protein>
<keyword evidence="1" id="KW-1133">Transmembrane helix</keyword>
<evidence type="ECO:0000313" key="4">
    <source>
        <dbReference type="Proteomes" id="UP000555828"/>
    </source>
</evidence>
<sequence length="210" mass="24295">MHITISILILLFYILLSKIFVKAVRISDPFKLHSLFAILTILYSILSAIVLNLKLVDIGISFGDTKKGLLILTFIGIPLFIIAYITSKSAKIYNFRYLYFKSKWQVIYFWILVGPTEEFLFRGLIQSYLKLKYSSTTAILLSSLLFTLFHLLNVLTKNESWKLFFNLLPTRFIISIILGFSLDFSKSLIYPIIIHNIIDGITFSNIKKNY</sequence>
<feature type="transmembrane region" description="Helical" evidence="1">
    <location>
        <begin position="137"/>
        <end position="156"/>
    </location>
</feature>
<evidence type="ECO:0000256" key="1">
    <source>
        <dbReference type="SAM" id="Phobius"/>
    </source>
</evidence>
<organism evidence="3 4">
    <name type="scientific">Thermosipho japonicus</name>
    <dbReference type="NCBI Taxonomy" id="90323"/>
    <lineage>
        <taxon>Bacteria</taxon>
        <taxon>Thermotogati</taxon>
        <taxon>Thermotogota</taxon>
        <taxon>Thermotogae</taxon>
        <taxon>Thermotogales</taxon>
        <taxon>Fervidobacteriaceae</taxon>
        <taxon>Thermosipho</taxon>
    </lineage>
</organism>
<reference evidence="3 4" key="1">
    <citation type="submission" date="2020-08" db="EMBL/GenBank/DDBJ databases">
        <title>Genomic Encyclopedia of Type Strains, Phase IV (KMG-IV): sequencing the most valuable type-strain genomes for metagenomic binning, comparative biology and taxonomic classification.</title>
        <authorList>
            <person name="Goeker M."/>
        </authorList>
    </citation>
    <scope>NUCLEOTIDE SEQUENCE [LARGE SCALE GENOMIC DNA]</scope>
    <source>
        <strain evidence="3 4">DSM 13481</strain>
    </source>
</reference>
<evidence type="ECO:0000259" key="2">
    <source>
        <dbReference type="Pfam" id="PF02517"/>
    </source>
</evidence>
<feature type="transmembrane region" description="Helical" evidence="1">
    <location>
        <begin position="68"/>
        <end position="85"/>
    </location>
</feature>
<dbReference type="InterPro" id="IPR003675">
    <property type="entry name" value="Rce1/LyrA-like_dom"/>
</dbReference>
<dbReference type="PANTHER" id="PTHR36435">
    <property type="entry name" value="SLR1288 PROTEIN"/>
    <property type="match status" value="1"/>
</dbReference>
<feature type="transmembrane region" description="Helical" evidence="1">
    <location>
        <begin position="6"/>
        <end position="24"/>
    </location>
</feature>
<name>A0A841GRZ2_9BACT</name>
<dbReference type="PANTHER" id="PTHR36435:SF1">
    <property type="entry name" value="CAAX AMINO TERMINAL PROTEASE FAMILY PROTEIN"/>
    <property type="match status" value="1"/>
</dbReference>